<dbReference type="OrthoDB" id="1163931at2"/>
<evidence type="ECO:0008006" key="7">
    <source>
        <dbReference type="Google" id="ProtNLM"/>
    </source>
</evidence>
<proteinExistence type="predicted"/>
<dbReference type="Proteomes" id="UP001138672">
    <property type="component" value="Unassembled WGS sequence"/>
</dbReference>
<feature type="chain" id="PRO_5040728291" description="Secretion system C-terminal sorting domain-containing protein" evidence="2">
    <location>
        <begin position="20"/>
        <end position="390"/>
    </location>
</feature>
<accession>A0A9X1C8F8</accession>
<evidence type="ECO:0000313" key="6">
    <source>
        <dbReference type="Proteomes" id="UP001231587"/>
    </source>
</evidence>
<evidence type="ECO:0000256" key="2">
    <source>
        <dbReference type="SAM" id="SignalP"/>
    </source>
</evidence>
<keyword evidence="6" id="KW-1185">Reference proteome</keyword>
<dbReference type="Proteomes" id="UP001231587">
    <property type="component" value="Unassembled WGS sequence"/>
</dbReference>
<name>A0A9X1C8F8_9FLAO</name>
<evidence type="ECO:0000256" key="1">
    <source>
        <dbReference type="ARBA" id="ARBA00022729"/>
    </source>
</evidence>
<organism evidence="3 5">
    <name type="scientific">Formosa algae</name>
    <dbReference type="NCBI Taxonomy" id="225843"/>
    <lineage>
        <taxon>Bacteria</taxon>
        <taxon>Pseudomonadati</taxon>
        <taxon>Bacteroidota</taxon>
        <taxon>Flavobacteriia</taxon>
        <taxon>Flavobacteriales</taxon>
        <taxon>Flavobacteriaceae</taxon>
        <taxon>Formosa</taxon>
    </lineage>
</organism>
<dbReference type="EMBL" id="JAUSUU010000002">
    <property type="protein sequence ID" value="MDQ0334578.1"/>
    <property type="molecule type" value="Genomic_DNA"/>
</dbReference>
<dbReference type="InterPro" id="IPR026444">
    <property type="entry name" value="Secre_tail"/>
</dbReference>
<feature type="signal peptide" evidence="2">
    <location>
        <begin position="1"/>
        <end position="19"/>
    </location>
</feature>
<dbReference type="EMBL" id="JAGGJQ010000001">
    <property type="protein sequence ID" value="MBP1838443.1"/>
    <property type="molecule type" value="Genomic_DNA"/>
</dbReference>
<dbReference type="AlphaFoldDB" id="A0A9X1C8F8"/>
<protein>
    <recommendedName>
        <fullName evidence="7">Secretion system C-terminal sorting domain-containing protein</fullName>
    </recommendedName>
</protein>
<dbReference type="NCBIfam" id="TIGR04183">
    <property type="entry name" value="Por_Secre_tail"/>
    <property type="match status" value="1"/>
</dbReference>
<dbReference type="RefSeq" id="WP_057783101.1">
    <property type="nucleotide sequence ID" value="NZ_JAGGJQ010000001.1"/>
</dbReference>
<keyword evidence="1 2" id="KW-0732">Signal</keyword>
<comment type="caution">
    <text evidence="3">The sequence shown here is derived from an EMBL/GenBank/DDBJ whole genome shotgun (WGS) entry which is preliminary data.</text>
</comment>
<sequence>MKRITLIIIGLFTFSLAFSQTDIRNFKVTADIDELFSWNNGDIFNYEFEIKGDYDYNEIKLYVYYNSISSDNLIGLSRWNYEGDYNLNFSTYTLQSKWNTPAYVWSGRSFTTSIGTTFYLVAEYQGVQTIYSYTITSEDRDGDGILNDQDNCPDEAGPSSNNGCPILSPNLSVDSVNSIVFSSCMSCNPYLNTFLNSSKRHLVAGGVGSITFNKLNIRNTGNTTSNSGKIDFYYSTNTTLVKSGGNADKKLESKTIPALEINKSHGIELSISGVDIFGVDHNSPSTNGNFYILVDIDATDTNSEGETGEGDNLLIIPATYNYSSTATSKILSNKIPPLTEEKSLFEVYNLSGENIISTKTDYSEQEEIIDQLPKGIYIIKTNTNTKKIIK</sequence>
<evidence type="ECO:0000313" key="5">
    <source>
        <dbReference type="Proteomes" id="UP001138672"/>
    </source>
</evidence>
<evidence type="ECO:0000313" key="3">
    <source>
        <dbReference type="EMBL" id="MBP1838443.1"/>
    </source>
</evidence>
<gene>
    <name evidence="3" type="ORF">J2Z56_000339</name>
    <name evidence="4" type="ORF">J2Z57_001005</name>
</gene>
<reference evidence="3" key="1">
    <citation type="submission" date="2021-03" db="EMBL/GenBank/DDBJ databases">
        <title>Genomic Encyclopedia of Type Strains, Phase IV (KMG-IV): sequencing the most valuable type-strain genomes for metagenomic binning, comparative biology and taxonomic classification.</title>
        <authorList>
            <person name="Goeker M."/>
        </authorList>
    </citation>
    <scope>NUCLEOTIDE SEQUENCE</scope>
    <source>
        <strain evidence="3">DSM 15523</strain>
        <strain evidence="4 6">DSM 16476</strain>
    </source>
</reference>
<evidence type="ECO:0000313" key="4">
    <source>
        <dbReference type="EMBL" id="MDQ0334578.1"/>
    </source>
</evidence>